<sequence length="559" mass="62826">MRGTFIVAIVLLVAAGGQTAAGFDQDEPQHAFDDDFMASVDIVNKMMQSRLLRASRDLKNDSMFSAGDAKRTPLPPSKFLTKVNAPDSMENAAHALRMGGEAKAIEAASKNLNQIESNKRQRIDLTVAGHVGRTPPNSDKALVSVTSEKSLILAERLKTKRPTAIMENAASFVKQQYSRLAPPQSSTINAKAPADRLENQLITQKASQLDKNDHVDDSIWREELVSVNKLMQLFDEFDKSAHPTIVDYQKESASEVTPESLNQLKSNTHQRVAPEEVHVPPGLDKFSVLVANDLRFVLAKRLMTTSPTAIMNNAAKFVMQHFNRLAQLESSFKKAKAPSGQLNNQPITQKALQLDKNQHVDNVENLLKQDSHTDEHLLHLSEGNDKSAHPTAVSRQTVPIDWIAEYETGPKILPKDALNYEVIAIHKAFLEAFHLPFHLYPQETAIMLRLVRRYRKSSPNNVETYKTLKLMALHQKEASHLRILLDPDLKKFLGVEEMVHSNNLKKLREAFNVKLVILYDLFFEFCHERKDLVKGLPSKHMPSNWILMLLTSSSGDKNH</sequence>
<feature type="chain" id="PRO_5025014141" evidence="1">
    <location>
        <begin position="23"/>
        <end position="559"/>
    </location>
</feature>
<proteinExistence type="predicted"/>
<reference evidence="2" key="1">
    <citation type="submission" date="2019-08" db="EMBL/GenBank/DDBJ databases">
        <authorList>
            <person name="Chen T."/>
        </authorList>
    </citation>
    <scope>NUCLEOTIDE SEQUENCE</scope>
    <source>
        <strain evidence="2">YL</strain>
    </source>
</reference>
<feature type="signal peptide" evidence="1">
    <location>
        <begin position="1"/>
        <end position="22"/>
    </location>
</feature>
<name>A0A650F639_PLAVT</name>
<evidence type="ECO:0000313" key="2">
    <source>
        <dbReference type="EMBL" id="QGU18288.1"/>
    </source>
</evidence>
<evidence type="ECO:0000256" key="1">
    <source>
        <dbReference type="SAM" id="SignalP"/>
    </source>
</evidence>
<accession>A0A650F639</accession>
<organism evidence="2">
    <name type="scientific">Plasmopara viticola</name>
    <name type="common">Downy mildew of grapevine</name>
    <name type="synonym">Botrytis viticola</name>
    <dbReference type="NCBI Taxonomy" id="143451"/>
    <lineage>
        <taxon>Eukaryota</taxon>
        <taxon>Sar</taxon>
        <taxon>Stramenopiles</taxon>
        <taxon>Oomycota</taxon>
        <taxon>Peronosporomycetes</taxon>
        <taxon>Peronosporales</taxon>
        <taxon>Peronosporaceae</taxon>
        <taxon>Plasmopara</taxon>
    </lineage>
</organism>
<dbReference type="EMBL" id="MN328410">
    <property type="protein sequence ID" value="QGU18288.1"/>
    <property type="molecule type" value="Genomic_DNA"/>
</dbReference>
<dbReference type="AlphaFoldDB" id="A0A650F639"/>
<keyword evidence="1" id="KW-0732">Signal</keyword>
<protein>
    <submittedName>
        <fullName evidence="2">Putative RxLR effector</fullName>
    </submittedName>
</protein>